<sequence>MKKKHIYRYSLLVLLMSAGLLSCKKNDPTVKDNFLNYQIPDVPVTSNYTVGAFYYTFTTLNANVTQIPTVGKYGYTNGLPPAGIMQQHIADAGIAKIDYFIFSVRSPTLDNKNYLVDSTTVNAFLNAPNSAGINFALSYNLNTGLLGITNSGGTTGNGVTVETDPVKLAAFYNDFKRLAFFLGKANYQKVNGKYLLIINNAQDLNSKDNVALYKQLRANLSAMGFDLYIVGMQNRWSPPERYYYRFQNCTDAMYEANMGDVAGDNDRYWNFPQYTDQNWAYWKKTIEAWNMEFVPCVMAGYNYQINNPTTNQLSVQRTADGSWYKTFTNVAKRNASKSRLIFVDSFNNFSVDSQIEPTQAYGNTYLDITRQAFKLN</sequence>
<feature type="signal peptide" evidence="1">
    <location>
        <begin position="1"/>
        <end position="22"/>
    </location>
</feature>
<feature type="chain" id="PRO_5047169633" description="Glycosyltransferase WbsX" evidence="1">
    <location>
        <begin position="23"/>
        <end position="376"/>
    </location>
</feature>
<proteinExistence type="predicted"/>
<dbReference type="Gene3D" id="3.20.20.80">
    <property type="entry name" value="Glycosidases"/>
    <property type="match status" value="1"/>
</dbReference>
<gene>
    <name evidence="2" type="ORF">HDF23_002758</name>
</gene>
<dbReference type="Pfam" id="PF14307">
    <property type="entry name" value="Glyco_tran_WbsX"/>
    <property type="match status" value="1"/>
</dbReference>
<evidence type="ECO:0008006" key="4">
    <source>
        <dbReference type="Google" id="ProtNLM"/>
    </source>
</evidence>
<dbReference type="InterPro" id="IPR032719">
    <property type="entry name" value="WbsX"/>
</dbReference>
<dbReference type="EMBL" id="JACHCB010000006">
    <property type="protein sequence ID" value="MBB6110002.1"/>
    <property type="molecule type" value="Genomic_DNA"/>
</dbReference>
<evidence type="ECO:0000313" key="2">
    <source>
        <dbReference type="EMBL" id="MBB6110002.1"/>
    </source>
</evidence>
<reference evidence="2 3" key="1">
    <citation type="submission" date="2020-08" db="EMBL/GenBank/DDBJ databases">
        <title>Genomic Encyclopedia of Type Strains, Phase IV (KMG-V): Genome sequencing to study the core and pangenomes of soil and plant-associated prokaryotes.</title>
        <authorList>
            <person name="Whitman W."/>
        </authorList>
    </citation>
    <scope>NUCLEOTIDE SEQUENCE [LARGE SCALE GENOMIC DNA]</scope>
    <source>
        <strain evidence="2 3">ANJLi2</strain>
    </source>
</reference>
<evidence type="ECO:0000256" key="1">
    <source>
        <dbReference type="SAM" id="SignalP"/>
    </source>
</evidence>
<accession>A0ABR6PJQ7</accession>
<organism evidence="2 3">
    <name type="scientific">Mucilaginibacter lappiensis</name>
    <dbReference type="NCBI Taxonomy" id="354630"/>
    <lineage>
        <taxon>Bacteria</taxon>
        <taxon>Pseudomonadati</taxon>
        <taxon>Bacteroidota</taxon>
        <taxon>Sphingobacteriia</taxon>
        <taxon>Sphingobacteriales</taxon>
        <taxon>Sphingobacteriaceae</taxon>
        <taxon>Mucilaginibacter</taxon>
    </lineage>
</organism>
<protein>
    <recommendedName>
        <fullName evidence="4">Glycosyltransferase WbsX</fullName>
    </recommendedName>
</protein>
<keyword evidence="1" id="KW-0732">Signal</keyword>
<name>A0ABR6PJQ7_9SPHI</name>
<dbReference type="Proteomes" id="UP000541583">
    <property type="component" value="Unassembled WGS sequence"/>
</dbReference>
<keyword evidence="3" id="KW-1185">Reference proteome</keyword>
<evidence type="ECO:0000313" key="3">
    <source>
        <dbReference type="Proteomes" id="UP000541583"/>
    </source>
</evidence>
<dbReference type="RefSeq" id="WP_076374453.1">
    <property type="nucleotide sequence ID" value="NZ_FTMG01000008.1"/>
</dbReference>
<dbReference type="PROSITE" id="PS51257">
    <property type="entry name" value="PROKAR_LIPOPROTEIN"/>
    <property type="match status" value="1"/>
</dbReference>
<comment type="caution">
    <text evidence="2">The sequence shown here is derived from an EMBL/GenBank/DDBJ whole genome shotgun (WGS) entry which is preliminary data.</text>
</comment>